<dbReference type="AlphaFoldDB" id="A0A9W6X889"/>
<protein>
    <submittedName>
        <fullName evidence="2">Unnamed protein product</fullName>
    </submittedName>
</protein>
<gene>
    <name evidence="2" type="ORF">Pfra01_000829200</name>
</gene>
<sequence>MGVLVPMGFLAYMDFSDASFELFSVCGAISKTYVDLIDHYEVQPFDQSNKRAAVKFKPQLQVAQPGDRPRPEARKRPEASMSSTVTGFQDQSLDFKVRGWTRVRGWGLRFVTRSQDAKVPNRPTEALAAVRAGVASAAFMFCIAIRIQFTFSSALAVIPWHQAVPLPPVVVS</sequence>
<feature type="compositionally biased region" description="Basic and acidic residues" evidence="1">
    <location>
        <begin position="67"/>
        <end position="78"/>
    </location>
</feature>
<name>A0A9W6X889_9STRA</name>
<evidence type="ECO:0000313" key="2">
    <source>
        <dbReference type="EMBL" id="GMF33430.1"/>
    </source>
</evidence>
<proteinExistence type="predicted"/>
<organism evidence="2 3">
    <name type="scientific">Phytophthora fragariaefolia</name>
    <dbReference type="NCBI Taxonomy" id="1490495"/>
    <lineage>
        <taxon>Eukaryota</taxon>
        <taxon>Sar</taxon>
        <taxon>Stramenopiles</taxon>
        <taxon>Oomycota</taxon>
        <taxon>Peronosporomycetes</taxon>
        <taxon>Peronosporales</taxon>
        <taxon>Peronosporaceae</taxon>
        <taxon>Phytophthora</taxon>
    </lineage>
</organism>
<evidence type="ECO:0000256" key="1">
    <source>
        <dbReference type="SAM" id="MobiDB-lite"/>
    </source>
</evidence>
<comment type="caution">
    <text evidence="2">The sequence shown here is derived from an EMBL/GenBank/DDBJ whole genome shotgun (WGS) entry which is preliminary data.</text>
</comment>
<reference evidence="2" key="1">
    <citation type="submission" date="2023-04" db="EMBL/GenBank/DDBJ databases">
        <title>Phytophthora fragariaefolia NBRC 109709.</title>
        <authorList>
            <person name="Ichikawa N."/>
            <person name="Sato H."/>
            <person name="Tonouchi N."/>
        </authorList>
    </citation>
    <scope>NUCLEOTIDE SEQUENCE</scope>
    <source>
        <strain evidence="2">NBRC 109709</strain>
    </source>
</reference>
<accession>A0A9W6X889</accession>
<keyword evidence="3" id="KW-1185">Reference proteome</keyword>
<dbReference type="Proteomes" id="UP001165121">
    <property type="component" value="Unassembled WGS sequence"/>
</dbReference>
<evidence type="ECO:0000313" key="3">
    <source>
        <dbReference type="Proteomes" id="UP001165121"/>
    </source>
</evidence>
<feature type="region of interest" description="Disordered" evidence="1">
    <location>
        <begin position="61"/>
        <end position="87"/>
    </location>
</feature>
<dbReference type="EMBL" id="BSXT01000739">
    <property type="protein sequence ID" value="GMF33430.1"/>
    <property type="molecule type" value="Genomic_DNA"/>
</dbReference>